<dbReference type="Pfam" id="PF02620">
    <property type="entry name" value="YceD"/>
    <property type="match status" value="1"/>
</dbReference>
<feature type="region of interest" description="Disordered" evidence="1">
    <location>
        <begin position="160"/>
        <end position="202"/>
    </location>
</feature>
<sequence length="202" mass="22007">MRNTPPLSSGPAPEFSRIVRADAVHRDGEMVETIEATEAERKALADRFELEGIGRLTATVRLRSVRGGQMVRVEGELNADVVQTCVVTLEPVPARVSERFGALFAPESMVPDDDDDVEIDPNIAEEDIPEAMTNGRVDIGELTAQHLSLALDPYPHAEGIEFAGYSEGEDEEEGVPSTDDDAGADPEKPNPFAVLERLKRQN</sequence>
<organism evidence="2 3">
    <name type="scientific">Roseomonas genomospecies 6</name>
    <dbReference type="NCBI Taxonomy" id="214106"/>
    <lineage>
        <taxon>Bacteria</taxon>
        <taxon>Pseudomonadati</taxon>
        <taxon>Pseudomonadota</taxon>
        <taxon>Alphaproteobacteria</taxon>
        <taxon>Acetobacterales</taxon>
        <taxon>Roseomonadaceae</taxon>
        <taxon>Roseomonas</taxon>
    </lineage>
</organism>
<comment type="caution">
    <text evidence="2">The sequence shown here is derived from an EMBL/GenBank/DDBJ whole genome shotgun (WGS) entry which is preliminary data.</text>
</comment>
<proteinExistence type="predicted"/>
<dbReference type="InterPro" id="IPR003772">
    <property type="entry name" value="YceD"/>
</dbReference>
<keyword evidence="3" id="KW-1185">Reference proteome</keyword>
<dbReference type="EMBL" id="QOKW01000006">
    <property type="protein sequence ID" value="KAA0681479.1"/>
    <property type="molecule type" value="Genomic_DNA"/>
</dbReference>
<dbReference type="Proteomes" id="UP000480854">
    <property type="component" value="Unassembled WGS sequence"/>
</dbReference>
<accession>A0A9W7TYM9</accession>
<dbReference type="RefSeq" id="WP_149468846.1">
    <property type="nucleotide sequence ID" value="NZ_QOKW01000006.1"/>
</dbReference>
<protein>
    <submittedName>
        <fullName evidence="2">DUF177 domain-containing protein</fullName>
    </submittedName>
</protein>
<evidence type="ECO:0000256" key="1">
    <source>
        <dbReference type="SAM" id="MobiDB-lite"/>
    </source>
</evidence>
<name>A0A9W7TYM9_9PROT</name>
<dbReference type="OrthoDB" id="8443793at2"/>
<reference evidence="2 3" key="1">
    <citation type="submission" date="2018-07" db="EMBL/GenBank/DDBJ databases">
        <title>Genome sequence of Azospirillum sp. ATCC 49961.</title>
        <authorList>
            <person name="Sant'Anna F.H."/>
            <person name="Baldani J.I."/>
            <person name="Zilli J.E."/>
            <person name="Reis V.M."/>
            <person name="Hartmann A."/>
            <person name="Cruz L."/>
            <person name="de Souza E.M."/>
            <person name="de Oliveira Pedrosa F."/>
            <person name="Passaglia L.M.P."/>
        </authorList>
    </citation>
    <scope>NUCLEOTIDE SEQUENCE [LARGE SCALE GENOMIC DNA]</scope>
    <source>
        <strain evidence="2 3">ATCC 49961</strain>
    </source>
</reference>
<evidence type="ECO:0000313" key="2">
    <source>
        <dbReference type="EMBL" id="KAA0681479.1"/>
    </source>
</evidence>
<dbReference type="AlphaFoldDB" id="A0A9W7TYM9"/>
<feature type="compositionally biased region" description="Acidic residues" evidence="1">
    <location>
        <begin position="167"/>
        <end position="184"/>
    </location>
</feature>
<gene>
    <name evidence="2" type="ORF">DS843_10540</name>
</gene>
<evidence type="ECO:0000313" key="3">
    <source>
        <dbReference type="Proteomes" id="UP000480854"/>
    </source>
</evidence>